<feature type="transmembrane region" description="Helical" evidence="6">
    <location>
        <begin position="48"/>
        <end position="76"/>
    </location>
</feature>
<dbReference type="GO" id="GO:0022857">
    <property type="term" value="F:transmembrane transporter activity"/>
    <property type="evidence" value="ECO:0007669"/>
    <property type="project" value="InterPro"/>
</dbReference>
<feature type="transmembrane region" description="Helical" evidence="6">
    <location>
        <begin position="183"/>
        <end position="208"/>
    </location>
</feature>
<feature type="transmembrane region" description="Helical" evidence="6">
    <location>
        <begin position="280"/>
        <end position="300"/>
    </location>
</feature>
<sequence>MQAIIPIVGKTEKNFLGANWQRILWVVIFLAIYYSPAPEGLDPKAWQLFAIFLSTILGFIIKPYPMVVVAFTGIVMCGLTGTLKAEQALISFGDPTIWLIVTAFFISRAFSKTGLGQRIAYLFMSKVGKTTLGLAYATSLTNLVIAPVVPSNTARLGGILFPLQQSISLAYDSDPAKGTERRLGSFIMANAFQGNLVVSAMFLTAAAFNPIVANVAVNHGIHLDWGTWFMAAIVPGLVCLGVLPLVLMLVWPPEIKKSPEAVTIAKQKLAELGAVKRDEYIMLGVFIGLIFLWTLGAKLFHIDATIAAMTGLVVMLLTRVLTWGDLAAEKGAWNTLVWFSALVMMAKYLNSMGFIPWMTQHLSASLGGMGWQAAFVLVILSYMYAHYFFASSTAHTAAMVPAFLPLLLALGTPPMLAAISLGFAGNFMSGLTHYGNGSAPIFFDSGYIPLKPFWLLGLLFSVIFTGIFALVGPVWWDVIGLVQF</sequence>
<keyword evidence="4 6" id="KW-1133">Transmembrane helix</keyword>
<feature type="transmembrane region" description="Helical" evidence="6">
    <location>
        <begin position="88"/>
        <end position="110"/>
    </location>
</feature>
<dbReference type="GO" id="GO:0016020">
    <property type="term" value="C:membrane"/>
    <property type="evidence" value="ECO:0007669"/>
    <property type="project" value="UniProtKB-SubCell"/>
</dbReference>
<comment type="subcellular location">
    <subcellularLocation>
        <location evidence="1">Membrane</location>
        <topology evidence="1">Multi-pass membrane protein</topology>
    </subcellularLocation>
</comment>
<name>A0A4V2Q2K6_9GAMM</name>
<evidence type="ECO:0000256" key="4">
    <source>
        <dbReference type="ARBA" id="ARBA00022989"/>
    </source>
</evidence>
<feature type="transmembrane region" description="Helical" evidence="6">
    <location>
        <begin position="306"/>
        <end position="324"/>
    </location>
</feature>
<evidence type="ECO:0000256" key="3">
    <source>
        <dbReference type="ARBA" id="ARBA00022692"/>
    </source>
</evidence>
<evidence type="ECO:0000256" key="1">
    <source>
        <dbReference type="ARBA" id="ARBA00004141"/>
    </source>
</evidence>
<evidence type="ECO:0000256" key="2">
    <source>
        <dbReference type="ARBA" id="ARBA00007349"/>
    </source>
</evidence>
<dbReference type="PANTHER" id="PTHR42826">
    <property type="entry name" value="DICARBOXYLATE TRANSPORTER 2.1, CHLOROPLASTIC"/>
    <property type="match status" value="1"/>
</dbReference>
<dbReference type="OrthoDB" id="3170849at2"/>
<feature type="transmembrane region" description="Helical" evidence="6">
    <location>
        <begin position="402"/>
        <end position="424"/>
    </location>
</feature>
<evidence type="ECO:0000313" key="7">
    <source>
        <dbReference type="EMBL" id="TCL03258.1"/>
    </source>
</evidence>
<keyword evidence="8" id="KW-1185">Reference proteome</keyword>
<feature type="transmembrane region" description="Helical" evidence="6">
    <location>
        <begin position="453"/>
        <end position="476"/>
    </location>
</feature>
<comment type="similarity">
    <text evidence="2">Belongs to the SLC13A/DASS transporter (TC 2.A.47) family. DIT1 subfamily.</text>
</comment>
<gene>
    <name evidence="7" type="ORF">EZJ58_1319</name>
</gene>
<keyword evidence="3 6" id="KW-0812">Transmembrane</keyword>
<keyword evidence="5 6" id="KW-0472">Membrane</keyword>
<organism evidence="7 8">
    <name type="scientific">Sodalis ligni</name>
    <dbReference type="NCBI Taxonomy" id="2697027"/>
    <lineage>
        <taxon>Bacteria</taxon>
        <taxon>Pseudomonadati</taxon>
        <taxon>Pseudomonadota</taxon>
        <taxon>Gammaproteobacteria</taxon>
        <taxon>Enterobacterales</taxon>
        <taxon>Bruguierivoracaceae</taxon>
        <taxon>Sodalis</taxon>
    </lineage>
</organism>
<dbReference type="Pfam" id="PF00939">
    <property type="entry name" value="Na_sulph_symp"/>
    <property type="match status" value="1"/>
</dbReference>
<feature type="transmembrane region" description="Helical" evidence="6">
    <location>
        <begin position="131"/>
        <end position="148"/>
    </location>
</feature>
<evidence type="ECO:0000256" key="6">
    <source>
        <dbReference type="SAM" id="Phobius"/>
    </source>
</evidence>
<feature type="transmembrane region" description="Helical" evidence="6">
    <location>
        <begin position="228"/>
        <end position="251"/>
    </location>
</feature>
<dbReference type="InterPro" id="IPR001898">
    <property type="entry name" value="SLC13A/DASS"/>
</dbReference>
<proteinExistence type="inferred from homology"/>
<dbReference type="EMBL" id="SJOI01000001">
    <property type="protein sequence ID" value="TCL03258.1"/>
    <property type="molecule type" value="Genomic_DNA"/>
</dbReference>
<dbReference type="NCBIfam" id="TIGR00785">
    <property type="entry name" value="dass"/>
    <property type="match status" value="1"/>
</dbReference>
<evidence type="ECO:0000313" key="8">
    <source>
        <dbReference type="Proteomes" id="UP000294555"/>
    </source>
</evidence>
<dbReference type="Proteomes" id="UP000294555">
    <property type="component" value="Unassembled WGS sequence"/>
</dbReference>
<protein>
    <submittedName>
        <fullName evidence="7">DASS family divalent anion:Na+ symporter</fullName>
    </submittedName>
</protein>
<dbReference type="InterPro" id="IPR030676">
    <property type="entry name" value="CitT-rel"/>
</dbReference>
<dbReference type="AlphaFoldDB" id="A0A4V2Q2K6"/>
<feature type="transmembrane region" description="Helical" evidence="6">
    <location>
        <begin position="336"/>
        <end position="357"/>
    </location>
</feature>
<feature type="transmembrane region" description="Helical" evidence="6">
    <location>
        <begin position="20"/>
        <end position="36"/>
    </location>
</feature>
<reference evidence="7 8" key="1">
    <citation type="submission" date="2019-02" db="EMBL/GenBank/DDBJ databases">
        <title>Investigation of anaerobic lignin degradation for improved lignocellulosic biofuels.</title>
        <authorList>
            <person name="Deangelis K."/>
        </authorList>
    </citation>
    <scope>NUCLEOTIDE SEQUENCE [LARGE SCALE GENOMIC DNA]</scope>
    <source>
        <strain evidence="7 8">159R</strain>
    </source>
</reference>
<accession>A0A4V2Q2K6</accession>
<dbReference type="RefSeq" id="WP_132922148.1">
    <property type="nucleotide sequence ID" value="NZ_SJOI01000001.1"/>
</dbReference>
<dbReference type="PIRSF" id="PIRSF002457">
    <property type="entry name" value="DASS"/>
    <property type="match status" value="1"/>
</dbReference>
<evidence type="ECO:0000256" key="5">
    <source>
        <dbReference type="ARBA" id="ARBA00023136"/>
    </source>
</evidence>
<feature type="transmembrane region" description="Helical" evidence="6">
    <location>
        <begin position="369"/>
        <end position="390"/>
    </location>
</feature>
<comment type="caution">
    <text evidence="7">The sequence shown here is derived from an EMBL/GenBank/DDBJ whole genome shotgun (WGS) entry which is preliminary data.</text>
</comment>